<reference evidence="1 2" key="1">
    <citation type="submission" date="2020-03" db="EMBL/GenBank/DDBJ databases">
        <title>Whole genome shotgun sequence of Phytohabitans flavus NBRC 107702.</title>
        <authorList>
            <person name="Komaki H."/>
            <person name="Tamura T."/>
        </authorList>
    </citation>
    <scope>NUCLEOTIDE SEQUENCE [LARGE SCALE GENOMIC DNA]</scope>
    <source>
        <strain evidence="1 2">NBRC 107702</strain>
    </source>
</reference>
<name>A0A6F8XPJ3_9ACTN</name>
<reference evidence="1 2" key="2">
    <citation type="submission" date="2020-03" db="EMBL/GenBank/DDBJ databases">
        <authorList>
            <person name="Ichikawa N."/>
            <person name="Kimura A."/>
            <person name="Kitahashi Y."/>
            <person name="Uohara A."/>
        </authorList>
    </citation>
    <scope>NUCLEOTIDE SEQUENCE [LARGE SCALE GENOMIC DNA]</scope>
    <source>
        <strain evidence="1 2">NBRC 107702</strain>
    </source>
</reference>
<dbReference type="KEGG" id="pfla:Pflav_021640"/>
<evidence type="ECO:0008006" key="3">
    <source>
        <dbReference type="Google" id="ProtNLM"/>
    </source>
</evidence>
<dbReference type="EMBL" id="AP022870">
    <property type="protein sequence ID" value="BCB75754.1"/>
    <property type="molecule type" value="Genomic_DNA"/>
</dbReference>
<sequence>MKVSHAVPLQVPIESVNLEEWIFSLSDEDYQAASPAHRAASVTSSNGVRGTINVESIGGTLIIQHYREVAAGARGFELLSPRSRGYLFHLIPIPAEVRWTMTAAPRGANESELRCVVEFNLSPVLRLLSLTIATGWFVRRHVVGETYGFARDIERKYAARTQNPEERSRSRG</sequence>
<organism evidence="1 2">
    <name type="scientific">Phytohabitans flavus</name>
    <dbReference type="NCBI Taxonomy" id="1076124"/>
    <lineage>
        <taxon>Bacteria</taxon>
        <taxon>Bacillati</taxon>
        <taxon>Actinomycetota</taxon>
        <taxon>Actinomycetes</taxon>
        <taxon>Micromonosporales</taxon>
        <taxon>Micromonosporaceae</taxon>
    </lineage>
</organism>
<dbReference type="AlphaFoldDB" id="A0A6F8XPJ3"/>
<accession>A0A6F8XPJ3</accession>
<dbReference type="Proteomes" id="UP000502508">
    <property type="component" value="Chromosome"/>
</dbReference>
<proteinExistence type="predicted"/>
<protein>
    <recommendedName>
        <fullName evidence="3">SRPBCC family protein</fullName>
    </recommendedName>
</protein>
<keyword evidence="2" id="KW-1185">Reference proteome</keyword>
<gene>
    <name evidence="1" type="ORF">Pflav_021640</name>
</gene>
<evidence type="ECO:0000313" key="2">
    <source>
        <dbReference type="Proteomes" id="UP000502508"/>
    </source>
</evidence>
<dbReference type="RefSeq" id="WP_173035710.1">
    <property type="nucleotide sequence ID" value="NZ_AP022870.1"/>
</dbReference>
<evidence type="ECO:0000313" key="1">
    <source>
        <dbReference type="EMBL" id="BCB75754.1"/>
    </source>
</evidence>